<dbReference type="EMBL" id="JARBJD010000064">
    <property type="protein sequence ID" value="KAK2955682.1"/>
    <property type="molecule type" value="Genomic_DNA"/>
</dbReference>
<keyword evidence="2" id="KW-1133">Transmembrane helix</keyword>
<evidence type="ECO:0000256" key="1">
    <source>
        <dbReference type="SAM" id="MobiDB-lite"/>
    </source>
</evidence>
<dbReference type="Proteomes" id="UP001281761">
    <property type="component" value="Unassembled WGS sequence"/>
</dbReference>
<dbReference type="InterPro" id="IPR001245">
    <property type="entry name" value="Ser-Thr/Tyr_kinase_cat_dom"/>
</dbReference>
<feature type="compositionally biased region" description="Basic and acidic residues" evidence="1">
    <location>
        <begin position="1004"/>
        <end position="1013"/>
    </location>
</feature>
<dbReference type="Pfam" id="PF07714">
    <property type="entry name" value="PK_Tyr_Ser-Thr"/>
    <property type="match status" value="1"/>
</dbReference>
<sequence>MKKCSISSESGQLRGLVETTAFPDCGALRSISIVDCSFNSQEVLGTDGIGLSLTRTPRKSAEDVGIISPSLIGCSFVNMSSISSSRQPKLSHLSQKMLGCVVSLTSSHLSGSTIRDVNNGGSVLCSNSSFSSLLSSPNTDSTQGTVTLPNGTFPFVDNGTVYFSTYETDDGNSFASFSHCHFTGANYASNERALTFLFYPGAITITSCSFADHTVIPERVSGGGALWVNQYHAETTQPLIVEKSNFTNIKTIGYGAGMAIEIDQPATIDSCKFERCGPPADGGALKAGGLYLYVVPPCPALTVTNLDFESCSASFSVGGMWFDSKVDAVLSDWIFNDCSSIDPDFGQGGLHVTLYGYYPTEFTRLTFTDCSGRIVDGMYITSVYDDVKMTDVHFFRCQKGLYSVMQIRSTLTLHACSFVECSSKSGSTAFGMINAGSCVISDCLVKDCSLSTTGAITITHAGNNINYLVSLTRVAFVNNSVGQIEDSSLSMNSTADTTVFVDVHLKHFDGDPKPTISVVECFTTCATNSIGMHMIVNRYTPEESRVRIDDEAFNNVGPLLTEAVELSFDSLTGRMELEMKGKMPIASQKYEVTFRNEGDKTDVKGVIEFVNGKGTLTSPSPSLTLDYSTSYTITSIVGIVPSSSSSLSNALTFPQAEWAFNLASTPSFLSFTTPEQPPTLVGAKASLDSSNESLAFIILMLSEEVTGSYEIVVEEEGKDIVITVNFDESSKMGVSSNFVVVGEDRKLTHDTNYTIKSITPSPDSESPFVWMNETIIFHIPKSSFYPKKAMSPETKKLLSWLIPLVACLLIALLVVIVLVVLLRRRLAKSQANLKEMEDIAACDQPPLDDEKVEIVTDNQIGVMSIQTCASSESKAETKQKEEPEPSDEVIDFKNVEEALPCCGDMKTTVYVSKDRTLYNALHSENRWDVRVRQAQLQLVRGLKGVSKKDREAAILRALTAHNILFDSKQNVCLKLNLDVTPQVPLQNVTQPQLDQQDSPQQQLEEGRTVETNESKQIVARSTERVNEGVRWFAPEVIENKPHMNSGHGAVFSLGLILWEMETGYVPFGEQDAVNASRQIVTGVTPKLELVANSEMRELIEECLSLNPEDRPDFDTIESTLAQIPADKSIHPKAFIQP</sequence>
<evidence type="ECO:0000256" key="2">
    <source>
        <dbReference type="SAM" id="Phobius"/>
    </source>
</evidence>
<proteinExistence type="predicted"/>
<dbReference type="SUPFAM" id="SSF51126">
    <property type="entry name" value="Pectin lyase-like"/>
    <property type="match status" value="1"/>
</dbReference>
<feature type="domain" description="Protein kinase" evidence="3">
    <location>
        <begin position="726"/>
        <end position="1133"/>
    </location>
</feature>
<dbReference type="InterPro" id="IPR000719">
    <property type="entry name" value="Prot_kinase_dom"/>
</dbReference>
<dbReference type="Gene3D" id="1.10.510.10">
    <property type="entry name" value="Transferase(Phosphotransferase) domain 1"/>
    <property type="match status" value="1"/>
</dbReference>
<dbReference type="SUPFAM" id="SSF56112">
    <property type="entry name" value="Protein kinase-like (PK-like)"/>
    <property type="match status" value="1"/>
</dbReference>
<dbReference type="PANTHER" id="PTHR23257">
    <property type="entry name" value="SERINE-THREONINE PROTEIN KINASE"/>
    <property type="match status" value="1"/>
</dbReference>
<keyword evidence="2" id="KW-0472">Membrane</keyword>
<gene>
    <name evidence="4" type="ORF">BLNAU_9372</name>
</gene>
<dbReference type="InterPro" id="IPR011050">
    <property type="entry name" value="Pectin_lyase_fold/virulence"/>
</dbReference>
<name>A0ABQ9XW15_9EUKA</name>
<evidence type="ECO:0000313" key="4">
    <source>
        <dbReference type="EMBL" id="KAK2955682.1"/>
    </source>
</evidence>
<comment type="caution">
    <text evidence="4">The sequence shown here is derived from an EMBL/GenBank/DDBJ whole genome shotgun (WGS) entry which is preliminary data.</text>
</comment>
<dbReference type="PROSITE" id="PS50011">
    <property type="entry name" value="PROTEIN_KINASE_DOM"/>
    <property type="match status" value="1"/>
</dbReference>
<evidence type="ECO:0000313" key="5">
    <source>
        <dbReference type="Proteomes" id="UP001281761"/>
    </source>
</evidence>
<organism evidence="4 5">
    <name type="scientific">Blattamonas nauphoetae</name>
    <dbReference type="NCBI Taxonomy" id="2049346"/>
    <lineage>
        <taxon>Eukaryota</taxon>
        <taxon>Metamonada</taxon>
        <taxon>Preaxostyla</taxon>
        <taxon>Oxymonadida</taxon>
        <taxon>Blattamonas</taxon>
    </lineage>
</organism>
<keyword evidence="5" id="KW-1185">Reference proteome</keyword>
<feature type="compositionally biased region" description="Low complexity" evidence="1">
    <location>
        <begin position="990"/>
        <end position="1003"/>
    </location>
</feature>
<protein>
    <recommendedName>
        <fullName evidence="3">Protein kinase domain-containing protein</fullName>
    </recommendedName>
</protein>
<accession>A0ABQ9XW15</accession>
<keyword evidence="2" id="KW-0812">Transmembrane</keyword>
<feature type="region of interest" description="Disordered" evidence="1">
    <location>
        <begin position="989"/>
        <end position="1020"/>
    </location>
</feature>
<evidence type="ECO:0000259" key="3">
    <source>
        <dbReference type="PROSITE" id="PS50011"/>
    </source>
</evidence>
<reference evidence="4 5" key="1">
    <citation type="journal article" date="2022" name="bioRxiv">
        <title>Genomics of Preaxostyla Flagellates Illuminates Evolutionary Transitions and the Path Towards Mitochondrial Loss.</title>
        <authorList>
            <person name="Novak L.V.F."/>
            <person name="Treitli S.C."/>
            <person name="Pyrih J."/>
            <person name="Halakuc P."/>
            <person name="Pipaliya S.V."/>
            <person name="Vacek V."/>
            <person name="Brzon O."/>
            <person name="Soukal P."/>
            <person name="Eme L."/>
            <person name="Dacks J.B."/>
            <person name="Karnkowska A."/>
            <person name="Elias M."/>
            <person name="Hampl V."/>
        </authorList>
    </citation>
    <scope>NUCLEOTIDE SEQUENCE [LARGE SCALE GENOMIC DNA]</scope>
    <source>
        <strain evidence="4">NAU3</strain>
        <tissue evidence="4">Gut</tissue>
    </source>
</reference>
<dbReference type="InterPro" id="IPR011009">
    <property type="entry name" value="Kinase-like_dom_sf"/>
</dbReference>
<feature type="transmembrane region" description="Helical" evidence="2">
    <location>
        <begin position="797"/>
        <end position="822"/>
    </location>
</feature>
<dbReference type="InterPro" id="IPR050167">
    <property type="entry name" value="Ser_Thr_protein_kinase"/>
</dbReference>